<proteinExistence type="predicted"/>
<dbReference type="EMBL" id="CAJNOK010016465">
    <property type="protein sequence ID" value="CAF1246004.1"/>
    <property type="molecule type" value="Genomic_DNA"/>
</dbReference>
<evidence type="ECO:0000313" key="5">
    <source>
        <dbReference type="EMBL" id="CAF4053558.1"/>
    </source>
</evidence>
<dbReference type="InterPro" id="IPR032675">
    <property type="entry name" value="LRR_dom_sf"/>
</dbReference>
<dbReference type="EMBL" id="CAJOBA010038014">
    <property type="protein sequence ID" value="CAF4053558.1"/>
    <property type="molecule type" value="Genomic_DNA"/>
</dbReference>
<dbReference type="EMBL" id="CAJNOQ010008371">
    <property type="protein sequence ID" value="CAF1195456.1"/>
    <property type="molecule type" value="Genomic_DNA"/>
</dbReference>
<protein>
    <recommendedName>
        <fullName evidence="1">F-box domain-containing protein</fullName>
    </recommendedName>
</protein>
<evidence type="ECO:0000313" key="2">
    <source>
        <dbReference type="EMBL" id="CAF1195456.1"/>
    </source>
</evidence>
<evidence type="ECO:0000313" key="3">
    <source>
        <dbReference type="EMBL" id="CAF1246004.1"/>
    </source>
</evidence>
<dbReference type="Gene3D" id="3.80.10.10">
    <property type="entry name" value="Ribonuclease Inhibitor"/>
    <property type="match status" value="1"/>
</dbReference>
<reference evidence="2" key="1">
    <citation type="submission" date="2021-02" db="EMBL/GenBank/DDBJ databases">
        <authorList>
            <person name="Nowell W R."/>
        </authorList>
    </citation>
    <scope>NUCLEOTIDE SEQUENCE</scope>
</reference>
<dbReference type="Proteomes" id="UP000663829">
    <property type="component" value="Unassembled WGS sequence"/>
</dbReference>
<feature type="non-terminal residue" evidence="2">
    <location>
        <position position="1"/>
    </location>
</feature>
<dbReference type="Proteomes" id="UP000681722">
    <property type="component" value="Unassembled WGS sequence"/>
</dbReference>
<evidence type="ECO:0000313" key="6">
    <source>
        <dbReference type="Proteomes" id="UP000663829"/>
    </source>
</evidence>
<organism evidence="2 6">
    <name type="scientific">Didymodactylos carnosus</name>
    <dbReference type="NCBI Taxonomy" id="1234261"/>
    <lineage>
        <taxon>Eukaryota</taxon>
        <taxon>Metazoa</taxon>
        <taxon>Spiralia</taxon>
        <taxon>Gnathifera</taxon>
        <taxon>Rotifera</taxon>
        <taxon>Eurotatoria</taxon>
        <taxon>Bdelloidea</taxon>
        <taxon>Philodinida</taxon>
        <taxon>Philodinidae</taxon>
        <taxon>Didymodactylos</taxon>
    </lineage>
</organism>
<dbReference type="SUPFAM" id="SSF52058">
    <property type="entry name" value="L domain-like"/>
    <property type="match status" value="1"/>
</dbReference>
<name>A0A814W8X2_9BILA</name>
<feature type="domain" description="F-box" evidence="1">
    <location>
        <begin position="9"/>
        <end position="55"/>
    </location>
</feature>
<dbReference type="Proteomes" id="UP000677228">
    <property type="component" value="Unassembled WGS sequence"/>
</dbReference>
<dbReference type="Proteomes" id="UP000682733">
    <property type="component" value="Unassembled WGS sequence"/>
</dbReference>
<accession>A0A814W8X2</accession>
<dbReference type="OrthoDB" id="10654164at2759"/>
<evidence type="ECO:0000313" key="4">
    <source>
        <dbReference type="EMBL" id="CAF3959876.1"/>
    </source>
</evidence>
<keyword evidence="6" id="KW-1185">Reference proteome</keyword>
<dbReference type="PROSITE" id="PS50181">
    <property type="entry name" value="FBOX"/>
    <property type="match status" value="1"/>
</dbReference>
<evidence type="ECO:0000259" key="1">
    <source>
        <dbReference type="PROSITE" id="PS50181"/>
    </source>
</evidence>
<dbReference type="InterPro" id="IPR001810">
    <property type="entry name" value="F-box_dom"/>
</dbReference>
<dbReference type="EMBL" id="CAJOBC010008372">
    <property type="protein sequence ID" value="CAF3959876.1"/>
    <property type="molecule type" value="Genomic_DNA"/>
</dbReference>
<comment type="caution">
    <text evidence="2">The sequence shown here is derived from an EMBL/GenBank/DDBJ whole genome shotgun (WGS) entry which is preliminary data.</text>
</comment>
<dbReference type="AlphaFoldDB" id="A0A814W8X2"/>
<gene>
    <name evidence="2" type="ORF">GPM918_LOCUS23436</name>
    <name evidence="3" type="ORF">OVA965_LOCUS26050</name>
    <name evidence="4" type="ORF">SRO942_LOCUS23435</name>
    <name evidence="5" type="ORF">TMI583_LOCUS26783</name>
</gene>
<sequence>KWIMEMDHGNGIECLPSELFYECFDYLDPPDIYRAFYNLNLRLNTIIDGAIFPHLNLTKLNKGNQIQNLTKSISAHHVLSLNIAAGNVVVLVNTCVLNKFSQLQALSISSVSNSVSFKCLIEQLPKLGQLKSLEIDRCDFGTTPMRAESLKIIFSLSTLKHLSLLDDYHFLLDDDDPFSGCVHLETLTISLICFSSVYR</sequence>